<keyword evidence="2" id="KW-1185">Reference proteome</keyword>
<protein>
    <submittedName>
        <fullName evidence="1">Uncharacterized protein</fullName>
    </submittedName>
</protein>
<proteinExistence type="predicted"/>
<reference evidence="1" key="1">
    <citation type="submission" date="2022-07" db="EMBL/GenBank/DDBJ databases">
        <title>Genome Sequence of Phlebia brevispora.</title>
        <authorList>
            <person name="Buettner E."/>
        </authorList>
    </citation>
    <scope>NUCLEOTIDE SEQUENCE</scope>
    <source>
        <strain evidence="1">MPL23</strain>
    </source>
</reference>
<name>A0ACC1T3E7_9APHY</name>
<dbReference type="Proteomes" id="UP001148662">
    <property type="component" value="Unassembled WGS sequence"/>
</dbReference>
<dbReference type="EMBL" id="JANHOG010000708">
    <property type="protein sequence ID" value="KAJ3552085.1"/>
    <property type="molecule type" value="Genomic_DNA"/>
</dbReference>
<organism evidence="1 2">
    <name type="scientific">Phlebia brevispora</name>
    <dbReference type="NCBI Taxonomy" id="194682"/>
    <lineage>
        <taxon>Eukaryota</taxon>
        <taxon>Fungi</taxon>
        <taxon>Dikarya</taxon>
        <taxon>Basidiomycota</taxon>
        <taxon>Agaricomycotina</taxon>
        <taxon>Agaricomycetes</taxon>
        <taxon>Polyporales</taxon>
        <taxon>Meruliaceae</taxon>
        <taxon>Phlebia</taxon>
    </lineage>
</organism>
<evidence type="ECO:0000313" key="1">
    <source>
        <dbReference type="EMBL" id="KAJ3552085.1"/>
    </source>
</evidence>
<accession>A0ACC1T3E7</accession>
<gene>
    <name evidence="1" type="ORF">NM688_g4343</name>
</gene>
<comment type="caution">
    <text evidence="1">The sequence shown here is derived from an EMBL/GenBank/DDBJ whole genome shotgun (WGS) entry which is preliminary data.</text>
</comment>
<evidence type="ECO:0000313" key="2">
    <source>
        <dbReference type="Proteomes" id="UP001148662"/>
    </source>
</evidence>
<sequence length="604" mass="67134">MVRVYKPGKVAIVLSGRQAGKKVVVIKQNDEGTKERPYPHAIVAGIERYPLKVTKRMGAKKVTKRSKVKPFIKAINYSHLFPTRYALELEGLKGSVSADTFKEPSQREDAKKLVKKQLEERYTQGKNKWFFQPLRTYVMYGMLDEMRIAWDSYSYPASTRTPNRQCVFSAAYDPAPTELAFSTLPQLSLSASAMAPTSKAKAAGVSASSFLDLKAELSKKEEEFAKNKALGKSTALVGGVKRPDKKPTVWARPNKGVSSRAKRDIELEAVSKPTLDAARAILERKAKAYEKLRKGKTGGLTDAQYENLLVDFDSKPADAYESDSDDVDESLTVPQPPVDDEDDPIVEYEDEFGRVRTGRRSEIPRHLLKEEKEEEDIDPFVIYNPEGYFPTYEPSEERLQAIKEQFSEDNNPLNVHYDASSEVRAKGAAFYQFSGDDETRRRQMEELRKVREETEKTRQETGAIDVAPGEVEGMVPQAETVGAGTTKSRALEKRKRDLEERRKLIDAKRRKKDPAPLSSVSTPAPQPSSSPSPGPHPAESISPSASPHKQLAPPQTTVSDPFAALEAHTTVSKSKGKGKASPPLNSADAFLASLERDIMKGLNQ</sequence>